<dbReference type="Pfam" id="PF06074">
    <property type="entry name" value="Portal_Mu"/>
    <property type="match status" value="1"/>
</dbReference>
<feature type="compositionally biased region" description="Basic and acidic residues" evidence="1">
    <location>
        <begin position="399"/>
        <end position="413"/>
    </location>
</feature>
<keyword evidence="3" id="KW-1185">Reference proteome</keyword>
<proteinExistence type="predicted"/>
<protein>
    <recommendedName>
        <fullName evidence="4">Portal protein</fullName>
    </recommendedName>
</protein>
<feature type="region of interest" description="Disordered" evidence="1">
    <location>
        <begin position="392"/>
        <end position="413"/>
    </location>
</feature>
<organism evidence="2 3">
    <name type="scientific">Neisseria chenwenguii</name>
    <dbReference type="NCBI Taxonomy" id="1853278"/>
    <lineage>
        <taxon>Bacteria</taxon>
        <taxon>Pseudomonadati</taxon>
        <taxon>Pseudomonadota</taxon>
        <taxon>Betaproteobacteria</taxon>
        <taxon>Neisseriales</taxon>
        <taxon>Neisseriaceae</taxon>
        <taxon>Neisseria</taxon>
    </lineage>
</organism>
<dbReference type="EMBL" id="CP022278">
    <property type="protein sequence ID" value="ASK27940.1"/>
    <property type="molecule type" value="Genomic_DNA"/>
</dbReference>
<evidence type="ECO:0000313" key="3">
    <source>
        <dbReference type="Proteomes" id="UP000198238"/>
    </source>
</evidence>
<name>A0A220S391_9NEIS</name>
<reference evidence="2 3" key="1">
    <citation type="submission" date="2017-06" db="EMBL/GenBank/DDBJ databases">
        <title>Neisseria chenwenguii sp. nov., isolated from the intestinal contents of Tibetan Plateau Pika in Yushu, Qinghai Province, China.</title>
        <authorList>
            <person name="Zhang G."/>
        </authorList>
    </citation>
    <scope>NUCLEOTIDE SEQUENCE [LARGE SCALE GENOMIC DNA]</scope>
    <source>
        <strain evidence="2 3">10023</strain>
    </source>
</reference>
<evidence type="ECO:0008006" key="4">
    <source>
        <dbReference type="Google" id="ProtNLM"/>
    </source>
</evidence>
<dbReference type="Proteomes" id="UP000198238">
    <property type="component" value="Chromosome"/>
</dbReference>
<sequence>MAKPHFKLKLNGKGVTFKPEDLSSHIAVSRQFLGGFNGWLPNPDPILRKAGRQISVYRELLHDPLVGSLVRRRKAAVARLDWQLTGDDVPENVRQFVENWLAETDVYRLIKDILNAPLFGYQPIELIWQQDTQWLPSEIVAKPQEWFGFDGQNELVYTQNGLKQEPLPPYKFLCPTHEADYLNPYGLGDLGLVFWLVTFKRGGLKFWVQFTEKYGAPWLIGKEPRSNTADDTEKLLDALEALSANSVGTIPNDSSVEIHEASGKSSSVDAYDKLIRYCRSEINIALLGQDQTTDKDTNHASASAGLEVTDDIRDSDSRIVETTFNQLIAWVVELNFGDVPAPKFELFENEEAGTKERAERDKTLADSGLKFTPQYWKRTYGLEDGDIVEQAESPVMPSENERSEFPRSKKPSADFAEHNHTDAGLIIDTLAPDTGRLNAQGQALTAVLAAEIQKGETEDNILDRLAEAFPNTDDADLQNELARVLFLAELVGRIEARGELA</sequence>
<evidence type="ECO:0000313" key="2">
    <source>
        <dbReference type="EMBL" id="ASK27940.1"/>
    </source>
</evidence>
<evidence type="ECO:0000256" key="1">
    <source>
        <dbReference type="SAM" id="MobiDB-lite"/>
    </source>
</evidence>
<dbReference type="AlphaFoldDB" id="A0A220S391"/>
<dbReference type="RefSeq" id="WP_089036635.1">
    <property type="nucleotide sequence ID" value="NZ_CP022278.1"/>
</dbReference>
<dbReference type="InterPro" id="IPR009279">
    <property type="entry name" value="Portal_Mu"/>
</dbReference>
<accession>A0A220S391</accession>
<gene>
    <name evidence="2" type="ORF">BG910_09540</name>
</gene>
<dbReference type="KEGG" id="nei:BG910_09540"/>